<dbReference type="WBParaSite" id="BXY_0031900.1">
    <property type="protein sequence ID" value="BXY_0031900.1"/>
    <property type="gene ID" value="BXY_0031900"/>
</dbReference>
<sequence length="439" mass="51562">MHVKAMSDPWKLNRDVWLQILDCLDDDMDALCNLASSHSFFYRLIGKDFRRICTQNLIYRLPGETWAKACACAYTRTWMDVVSPDYYKKRVNIVRGYNSELFGFFYTRFVVVVSLDFSKPFCRYVSVDFNIRRVALHGNGKYLVVFGFREICVFRVDTGRLILKRCREDFVFSCLSCVYYSNNTILYFPKMKTYRLQPKETVTFISGDGKNGRYVWYKTLSSRLFVLDTEDGQNYLVVDEAFAKYDCHINVLGDTHSLVIEDERRNDLRIFEIHSGQVLFKCKSRDGRLSWLELSDYVIQNTITGEIIFYNESRQKWTLSPDIVLALGEPHDYGAIALRSFSNGQKDMVVGDYQKSMYCDPLVKVFMLEVKKNSVNLKSMKCMVHSTHFFYELYTKLQKRRDFFDFKHKSADALMTETLSQAIRKMSRTGFKRSPKLNY</sequence>
<dbReference type="SUPFAM" id="SSF69322">
    <property type="entry name" value="Tricorn protease domain 2"/>
    <property type="match status" value="1"/>
</dbReference>
<evidence type="ECO:0000313" key="4">
    <source>
        <dbReference type="WBParaSite" id="BXY_0031900.1"/>
    </source>
</evidence>
<gene>
    <name evidence="1" type="ORF">BXYJ_LOCUS8821</name>
</gene>
<accession>A0A1I7RHZ0</accession>
<evidence type="ECO:0000313" key="3">
    <source>
        <dbReference type="Proteomes" id="UP000659654"/>
    </source>
</evidence>
<dbReference type="EMBL" id="CAJFCV020000004">
    <property type="protein sequence ID" value="CAG9115277.1"/>
    <property type="molecule type" value="Genomic_DNA"/>
</dbReference>
<name>A0A1I7RHZ0_BURXY</name>
<organism evidence="2 4">
    <name type="scientific">Bursaphelenchus xylophilus</name>
    <name type="common">Pinewood nematode worm</name>
    <name type="synonym">Aphelenchoides xylophilus</name>
    <dbReference type="NCBI Taxonomy" id="6326"/>
    <lineage>
        <taxon>Eukaryota</taxon>
        <taxon>Metazoa</taxon>
        <taxon>Ecdysozoa</taxon>
        <taxon>Nematoda</taxon>
        <taxon>Chromadorea</taxon>
        <taxon>Rhabditida</taxon>
        <taxon>Tylenchina</taxon>
        <taxon>Tylenchomorpha</taxon>
        <taxon>Aphelenchoidea</taxon>
        <taxon>Aphelenchoididae</taxon>
        <taxon>Bursaphelenchus</taxon>
    </lineage>
</organism>
<evidence type="ECO:0000313" key="1">
    <source>
        <dbReference type="EMBL" id="CAD5225990.1"/>
    </source>
</evidence>
<dbReference type="AlphaFoldDB" id="A0A1I7RHZ0"/>
<dbReference type="Proteomes" id="UP000095284">
    <property type="component" value="Unplaced"/>
</dbReference>
<dbReference type="OrthoDB" id="10672626at2759"/>
<proteinExistence type="predicted"/>
<dbReference type="Proteomes" id="UP000659654">
    <property type="component" value="Unassembled WGS sequence"/>
</dbReference>
<protein>
    <submittedName>
        <fullName evidence="1">(pine wood nematode) hypothetical protein</fullName>
    </submittedName>
</protein>
<reference evidence="4" key="1">
    <citation type="submission" date="2016-11" db="UniProtKB">
        <authorList>
            <consortium name="WormBaseParasite"/>
        </authorList>
    </citation>
    <scope>IDENTIFICATION</scope>
</reference>
<dbReference type="Proteomes" id="UP000582659">
    <property type="component" value="Unassembled WGS sequence"/>
</dbReference>
<evidence type="ECO:0000313" key="2">
    <source>
        <dbReference type="Proteomes" id="UP000095284"/>
    </source>
</evidence>
<dbReference type="EMBL" id="CAJFDI010000004">
    <property type="protein sequence ID" value="CAD5225990.1"/>
    <property type="molecule type" value="Genomic_DNA"/>
</dbReference>
<reference evidence="1" key="2">
    <citation type="submission" date="2020-09" db="EMBL/GenBank/DDBJ databases">
        <authorList>
            <person name="Kikuchi T."/>
        </authorList>
    </citation>
    <scope>NUCLEOTIDE SEQUENCE</scope>
    <source>
        <strain evidence="1">Ka4C1</strain>
    </source>
</reference>
<keyword evidence="3" id="KW-1185">Reference proteome</keyword>